<organism evidence="11 12">
    <name type="scientific">Blyttiomyces helicus</name>
    <dbReference type="NCBI Taxonomy" id="388810"/>
    <lineage>
        <taxon>Eukaryota</taxon>
        <taxon>Fungi</taxon>
        <taxon>Fungi incertae sedis</taxon>
        <taxon>Chytridiomycota</taxon>
        <taxon>Chytridiomycota incertae sedis</taxon>
        <taxon>Chytridiomycetes</taxon>
        <taxon>Chytridiomycetes incertae sedis</taxon>
        <taxon>Blyttiomyces</taxon>
    </lineage>
</organism>
<gene>
    <name evidence="11" type="ORF">BDK51DRAFT_34600</name>
</gene>
<dbReference type="PANTHER" id="PTHR10169:SF38">
    <property type="entry name" value="DNA TOPOISOMERASE 2"/>
    <property type="match status" value="1"/>
</dbReference>
<evidence type="ECO:0000256" key="2">
    <source>
        <dbReference type="ARBA" id="ARBA00001946"/>
    </source>
</evidence>
<reference evidence="12" key="1">
    <citation type="journal article" date="2018" name="Nat. Microbiol.">
        <title>Leveraging single-cell genomics to expand the fungal tree of life.</title>
        <authorList>
            <person name="Ahrendt S.R."/>
            <person name="Quandt C.A."/>
            <person name="Ciobanu D."/>
            <person name="Clum A."/>
            <person name="Salamov A."/>
            <person name="Andreopoulos B."/>
            <person name="Cheng J.F."/>
            <person name="Woyke T."/>
            <person name="Pelin A."/>
            <person name="Henrissat B."/>
            <person name="Reynolds N.K."/>
            <person name="Benny G.L."/>
            <person name="Smith M.E."/>
            <person name="James T.Y."/>
            <person name="Grigoriev I.V."/>
        </authorList>
    </citation>
    <scope>NUCLEOTIDE SEQUENCE [LARGE SCALE GENOMIC DNA]</scope>
</reference>
<evidence type="ECO:0000256" key="7">
    <source>
        <dbReference type="ARBA" id="ARBA00023125"/>
    </source>
</evidence>
<evidence type="ECO:0000256" key="1">
    <source>
        <dbReference type="ARBA" id="ARBA00000185"/>
    </source>
</evidence>
<dbReference type="EMBL" id="KZ993827">
    <property type="protein sequence ID" value="RKO94741.1"/>
    <property type="molecule type" value="Genomic_DNA"/>
</dbReference>
<comment type="catalytic activity">
    <reaction evidence="1 9">
        <text>ATP-dependent breakage, passage and rejoining of double-stranded DNA.</text>
        <dbReference type="EC" id="5.6.2.2"/>
    </reaction>
</comment>
<dbReference type="OrthoDB" id="276498at2759"/>
<dbReference type="InterPro" id="IPR002205">
    <property type="entry name" value="Topo_IIA_dom_A"/>
</dbReference>
<evidence type="ECO:0000256" key="9">
    <source>
        <dbReference type="PROSITE-ProRule" id="PRU01384"/>
    </source>
</evidence>
<dbReference type="GO" id="GO:0003918">
    <property type="term" value="F:DNA topoisomerase type II (double strand cut, ATP-hydrolyzing) activity"/>
    <property type="evidence" value="ECO:0007669"/>
    <property type="project" value="UniProtKB-EC"/>
</dbReference>
<dbReference type="GO" id="GO:0003677">
    <property type="term" value="F:DNA binding"/>
    <property type="evidence" value="ECO:0007669"/>
    <property type="project" value="UniProtKB-UniRule"/>
</dbReference>
<name>A0A4P9WNN1_9FUNG</name>
<feature type="active site" description="O-(5'-phospho-DNA)-tyrosine intermediate" evidence="9">
    <location>
        <position position="183"/>
    </location>
</feature>
<dbReference type="SUPFAM" id="SSF56719">
    <property type="entry name" value="Type II DNA topoisomerase"/>
    <property type="match status" value="1"/>
</dbReference>
<keyword evidence="4" id="KW-0547">Nucleotide-binding</keyword>
<dbReference type="Proteomes" id="UP000269721">
    <property type="component" value="Unassembled WGS sequence"/>
</dbReference>
<dbReference type="PROSITE" id="PS52040">
    <property type="entry name" value="TOPO_IIA"/>
    <property type="match status" value="1"/>
</dbReference>
<evidence type="ECO:0000256" key="8">
    <source>
        <dbReference type="ARBA" id="ARBA00023235"/>
    </source>
</evidence>
<evidence type="ECO:0000313" key="12">
    <source>
        <dbReference type="Proteomes" id="UP000269721"/>
    </source>
</evidence>
<dbReference type="InterPro" id="IPR050634">
    <property type="entry name" value="DNA_Topoisomerase_II"/>
</dbReference>
<dbReference type="GO" id="GO:0000819">
    <property type="term" value="P:sister chromatid segregation"/>
    <property type="evidence" value="ECO:0007669"/>
    <property type="project" value="TreeGrafter"/>
</dbReference>
<evidence type="ECO:0000259" key="10">
    <source>
        <dbReference type="PROSITE" id="PS52040"/>
    </source>
</evidence>
<feature type="domain" description="Topo IIA-type catalytic" evidence="10">
    <location>
        <begin position="91"/>
        <end position="193"/>
    </location>
</feature>
<accession>A0A4P9WNN1</accession>
<sequence length="193" mass="22319">MPYINRSHWRRFKRMTQEAQDDQEVTCAATILQLPIILFQTSLRDRHYLTTSYLVDSIHSLWHTMYWHGTNCNLISVIGFDRATFEDLLQVFSRFYIVKGNGGRVEGATLPVDGTAQPLCRLTHTKCLDRSMTGYRHGEQPLCETIIRMAQDYVQSNNIALFSSEGAFGTCMQGGKDAVSPRYIYTKWKRYLF</sequence>
<dbReference type="EC" id="5.6.2.2" evidence="3"/>
<dbReference type="GO" id="GO:0005634">
    <property type="term" value="C:nucleus"/>
    <property type="evidence" value="ECO:0007669"/>
    <property type="project" value="TreeGrafter"/>
</dbReference>
<evidence type="ECO:0000256" key="5">
    <source>
        <dbReference type="ARBA" id="ARBA00022840"/>
    </source>
</evidence>
<keyword evidence="8 9" id="KW-0413">Isomerase</keyword>
<dbReference type="Pfam" id="PF00521">
    <property type="entry name" value="DNA_topoisoIV"/>
    <property type="match status" value="1"/>
</dbReference>
<dbReference type="Gene3D" id="3.90.199.10">
    <property type="entry name" value="Topoisomerase II, domain 5"/>
    <property type="match status" value="1"/>
</dbReference>
<evidence type="ECO:0000256" key="3">
    <source>
        <dbReference type="ARBA" id="ARBA00012895"/>
    </source>
</evidence>
<keyword evidence="7 9" id="KW-0238">DNA-binding</keyword>
<keyword evidence="6 9" id="KW-0799">Topoisomerase</keyword>
<dbReference type="GO" id="GO:0006265">
    <property type="term" value="P:DNA topological change"/>
    <property type="evidence" value="ECO:0007669"/>
    <property type="project" value="UniProtKB-UniRule"/>
</dbReference>
<dbReference type="GO" id="GO:0000712">
    <property type="term" value="P:resolution of meiotic recombination intermediates"/>
    <property type="evidence" value="ECO:0007669"/>
    <property type="project" value="TreeGrafter"/>
</dbReference>
<dbReference type="PANTHER" id="PTHR10169">
    <property type="entry name" value="DNA TOPOISOMERASE/GYRASE"/>
    <property type="match status" value="1"/>
</dbReference>
<proteinExistence type="predicted"/>
<protein>
    <recommendedName>
        <fullName evidence="3">DNA topoisomerase (ATP-hydrolyzing)</fullName>
        <ecNumber evidence="3">5.6.2.2</ecNumber>
    </recommendedName>
</protein>
<keyword evidence="12" id="KW-1185">Reference proteome</keyword>
<dbReference type="InterPro" id="IPR013758">
    <property type="entry name" value="Topo_IIA_A/C_ab"/>
</dbReference>
<evidence type="ECO:0000313" key="11">
    <source>
        <dbReference type="EMBL" id="RKO94741.1"/>
    </source>
</evidence>
<dbReference type="GO" id="GO:0005524">
    <property type="term" value="F:ATP binding"/>
    <property type="evidence" value="ECO:0007669"/>
    <property type="project" value="UniProtKB-KW"/>
</dbReference>
<dbReference type="InterPro" id="IPR013760">
    <property type="entry name" value="Topo_IIA-like_dom_sf"/>
</dbReference>
<dbReference type="AlphaFoldDB" id="A0A4P9WNN1"/>
<evidence type="ECO:0000256" key="6">
    <source>
        <dbReference type="ARBA" id="ARBA00023029"/>
    </source>
</evidence>
<evidence type="ECO:0000256" key="4">
    <source>
        <dbReference type="ARBA" id="ARBA00022741"/>
    </source>
</evidence>
<comment type="cofactor">
    <cofactor evidence="2">
        <name>Mg(2+)</name>
        <dbReference type="ChEBI" id="CHEBI:18420"/>
    </cofactor>
</comment>
<keyword evidence="5" id="KW-0067">ATP-binding</keyword>